<gene>
    <name evidence="2" type="ORF">A2406_04060</name>
</gene>
<dbReference type="EMBL" id="MHKQ01000018">
    <property type="protein sequence ID" value="OGY93712.1"/>
    <property type="molecule type" value="Genomic_DNA"/>
</dbReference>
<reference evidence="2 3" key="1">
    <citation type="journal article" date="2016" name="Nat. Commun.">
        <title>Thousands of microbial genomes shed light on interconnected biogeochemical processes in an aquifer system.</title>
        <authorList>
            <person name="Anantharaman K."/>
            <person name="Brown C.T."/>
            <person name="Hug L.A."/>
            <person name="Sharon I."/>
            <person name="Castelle C.J."/>
            <person name="Probst A.J."/>
            <person name="Thomas B.C."/>
            <person name="Singh A."/>
            <person name="Wilkins M.J."/>
            <person name="Karaoz U."/>
            <person name="Brodie E.L."/>
            <person name="Williams K.H."/>
            <person name="Hubbard S.S."/>
            <person name="Banfield J.F."/>
        </authorList>
    </citation>
    <scope>NUCLEOTIDE SEQUENCE [LARGE SCALE GENOMIC DNA]</scope>
</reference>
<comment type="caution">
    <text evidence="2">The sequence shown here is derived from an EMBL/GenBank/DDBJ whole genome shotgun (WGS) entry which is preliminary data.</text>
</comment>
<sequence length="405" mass="44998">MLLLITTVSLCGAQTPKGQLIEQADGSYDYIVDNDDRVGQWGIAFSDPTLWQELVRFNPQLDDADLIRPGDRLNVPPSMLRLFRFMIGGHNLATTKTDTVRVPKVVYADLPADKMADWLIGLLLVAVAWVMYKFGLERAKRDNDNRRKVEDPYYGPDRVEGGLPTVEAAVAYFTNMYENERLAMSVQETRFMPPLVHLTRIVAVDVKGPMLICYGESNNPVEKNIPDWTPAWQCFLDDGGSFYLSLMRCGNDVRGGHGMTPLSKDQIRPRQDMKVVEVNQQVWPVVTEEESVKNALEKVTMSADAQPYREVRITSPNRFVLLPHDDGQARIIDVSDFGTLARLSLIGGQVVVEVGDKMQVIGQVCEKDPLKAGTDAENLSLINAGPPTTPTTPAHKQDNAGGLVD</sequence>
<dbReference type="InterPro" id="IPR036779">
    <property type="entry name" value="LysM_dom_sf"/>
</dbReference>
<dbReference type="AlphaFoldDB" id="A0A1G2BX52"/>
<name>A0A1G2BX52_9BACT</name>
<protein>
    <recommendedName>
        <fullName evidence="4">LysM domain-containing protein</fullName>
    </recommendedName>
</protein>
<proteinExistence type="predicted"/>
<organism evidence="2 3">
    <name type="scientific">Candidatus Komeilibacteria bacterium RIFOXYC1_FULL_37_11</name>
    <dbReference type="NCBI Taxonomy" id="1798555"/>
    <lineage>
        <taxon>Bacteria</taxon>
        <taxon>Candidatus Komeiliibacteriota</taxon>
    </lineage>
</organism>
<accession>A0A1G2BX52</accession>
<feature type="region of interest" description="Disordered" evidence="1">
    <location>
        <begin position="381"/>
        <end position="405"/>
    </location>
</feature>
<evidence type="ECO:0000256" key="1">
    <source>
        <dbReference type="SAM" id="MobiDB-lite"/>
    </source>
</evidence>
<evidence type="ECO:0000313" key="2">
    <source>
        <dbReference type="EMBL" id="OGY93712.1"/>
    </source>
</evidence>
<dbReference type="Gene3D" id="3.10.350.10">
    <property type="entry name" value="LysM domain"/>
    <property type="match status" value="1"/>
</dbReference>
<dbReference type="Proteomes" id="UP000177626">
    <property type="component" value="Unassembled WGS sequence"/>
</dbReference>
<evidence type="ECO:0000313" key="3">
    <source>
        <dbReference type="Proteomes" id="UP000177626"/>
    </source>
</evidence>
<evidence type="ECO:0008006" key="4">
    <source>
        <dbReference type="Google" id="ProtNLM"/>
    </source>
</evidence>